<evidence type="ECO:0000259" key="7">
    <source>
        <dbReference type="PROSITE" id="PS50942"/>
    </source>
</evidence>
<feature type="compositionally biased region" description="Polar residues" evidence="6">
    <location>
        <begin position="457"/>
        <end position="491"/>
    </location>
</feature>
<dbReference type="InterPro" id="IPR014712">
    <property type="entry name" value="ANTH_dom_sf"/>
</dbReference>
<dbReference type="EMBL" id="JAHLUN010000004">
    <property type="protein sequence ID" value="KAG7766484.1"/>
    <property type="molecule type" value="Genomic_DNA"/>
</dbReference>
<evidence type="ECO:0000256" key="5">
    <source>
        <dbReference type="ARBA" id="ARBA00061916"/>
    </source>
</evidence>
<dbReference type="FunFam" id="1.20.58.150:FF:000004">
    <property type="entry name" value="ENTH domain protein"/>
    <property type="match status" value="1"/>
</dbReference>
<accession>A0AAN6I2E4</accession>
<evidence type="ECO:0000313" key="10">
    <source>
        <dbReference type="Proteomes" id="UP000697297"/>
    </source>
</evidence>
<dbReference type="PANTHER" id="PTHR22951:SF5">
    <property type="entry name" value="PHOSPHATIDYLINOSITOL-BINDING CLATHRIN ASSEMBLY PROTEIN LAP"/>
    <property type="match status" value="1"/>
</dbReference>
<dbReference type="GO" id="GO:0072583">
    <property type="term" value="P:clathrin-dependent endocytosis"/>
    <property type="evidence" value="ECO:0007669"/>
    <property type="project" value="InterPro"/>
</dbReference>
<dbReference type="InterPro" id="IPR045192">
    <property type="entry name" value="AP180-like"/>
</dbReference>
<dbReference type="Proteomes" id="UP000697297">
    <property type="component" value="Unassembled WGS sequence"/>
</dbReference>
<evidence type="ECO:0000313" key="11">
    <source>
        <dbReference type="Proteomes" id="UP000738402"/>
    </source>
</evidence>
<keyword evidence="2" id="KW-0963">Cytoplasm</keyword>
<dbReference type="AlphaFoldDB" id="A0AAN6I2E4"/>
<organism evidence="8 11">
    <name type="scientific">Ogataea haglerorum</name>
    <dbReference type="NCBI Taxonomy" id="1937702"/>
    <lineage>
        <taxon>Eukaryota</taxon>
        <taxon>Fungi</taxon>
        <taxon>Dikarya</taxon>
        <taxon>Ascomycota</taxon>
        <taxon>Saccharomycotina</taxon>
        <taxon>Pichiomycetes</taxon>
        <taxon>Pichiales</taxon>
        <taxon>Pichiaceae</taxon>
        <taxon>Ogataea</taxon>
    </lineage>
</organism>
<dbReference type="SUPFAM" id="SSF89009">
    <property type="entry name" value="GAT-like domain"/>
    <property type="match status" value="1"/>
</dbReference>
<dbReference type="Pfam" id="PF07651">
    <property type="entry name" value="ANTH"/>
    <property type="match status" value="1"/>
</dbReference>
<proteinExistence type="inferred from homology"/>
<dbReference type="GO" id="GO:0000149">
    <property type="term" value="F:SNARE binding"/>
    <property type="evidence" value="ECO:0007669"/>
    <property type="project" value="TreeGrafter"/>
</dbReference>
<evidence type="ECO:0000256" key="1">
    <source>
        <dbReference type="ARBA" id="ARBA00004496"/>
    </source>
</evidence>
<evidence type="ECO:0000313" key="9">
    <source>
        <dbReference type="EMBL" id="KAG7766484.1"/>
    </source>
</evidence>
<evidence type="ECO:0000313" key="8">
    <source>
        <dbReference type="EMBL" id="KAG7729361.1"/>
    </source>
</evidence>
<dbReference type="GO" id="GO:0032050">
    <property type="term" value="F:clathrin heavy chain binding"/>
    <property type="evidence" value="ECO:0007669"/>
    <property type="project" value="TreeGrafter"/>
</dbReference>
<comment type="function">
    <text evidence="3">Involved in endocytosis and clathrin cage assembly.</text>
</comment>
<reference evidence="8 10" key="1">
    <citation type="journal article" date="2021" name="G3 (Bethesda)">
        <title>Genomic diversity, chromosomal rearrangements, and interspecies hybridization in the ogataea polymorpha species complex.</title>
        <authorList>
            <person name="Hanson S.J."/>
            <person name="Cinneide E.O."/>
            <person name="Salzberg L.I."/>
            <person name="Wolfe K.H."/>
            <person name="McGowan J."/>
            <person name="Fitzpatrick D.A."/>
            <person name="Matlin K."/>
        </authorList>
    </citation>
    <scope>NUCLEOTIDE SEQUENCE</scope>
    <source>
        <strain evidence="9">81-436-3</strain>
        <strain evidence="8">83-405-1</strain>
    </source>
</reference>
<evidence type="ECO:0000256" key="3">
    <source>
        <dbReference type="ARBA" id="ARBA00058079"/>
    </source>
</evidence>
<dbReference type="GO" id="GO:0005905">
    <property type="term" value="C:clathrin-coated pit"/>
    <property type="evidence" value="ECO:0007669"/>
    <property type="project" value="TreeGrafter"/>
</dbReference>
<protein>
    <recommendedName>
        <fullName evidence="7">ENTH domain-containing protein</fullName>
    </recommendedName>
</protein>
<dbReference type="Gene3D" id="1.25.40.90">
    <property type="match status" value="1"/>
</dbReference>
<comment type="subunit">
    <text evidence="5">Interacts with PAN1 and the clathrin heavy and light chains CHC1 and CLC1.</text>
</comment>
<name>A0AAN6I2E4_9ASCO</name>
<evidence type="ECO:0000256" key="4">
    <source>
        <dbReference type="ARBA" id="ARBA00061059"/>
    </source>
</evidence>
<dbReference type="InterPro" id="IPR008942">
    <property type="entry name" value="ENTH_VHS"/>
</dbReference>
<feature type="region of interest" description="Disordered" evidence="6">
    <location>
        <begin position="295"/>
        <end position="324"/>
    </location>
</feature>
<dbReference type="SMART" id="SM00273">
    <property type="entry name" value="ENTH"/>
    <property type="match status" value="1"/>
</dbReference>
<dbReference type="SUPFAM" id="SSF48464">
    <property type="entry name" value="ENTH/VHS domain"/>
    <property type="match status" value="1"/>
</dbReference>
<dbReference type="GO" id="GO:0030136">
    <property type="term" value="C:clathrin-coated vesicle"/>
    <property type="evidence" value="ECO:0007669"/>
    <property type="project" value="InterPro"/>
</dbReference>
<sequence length="598" mass="66713">MTTYEKIVKGATKIKLAPPKPKYIEPILMATAGGEQSENFRVIMRSLAVRLDDTAWSIVYKALIVAHIMIREGEEDVTISYLAKNPHMLECRNIAKSGTFISNGGDLKTLKNYSKYLTTRAKEFANVKHDYIREMKKPVSSWSAKETGSRLRSLSVDKGLLREVESVQKQVDALVRCRLEEAEVNNDVIILSFRMLVNDLLSLYQALNEGVVNILEHFFELSKYDAERAFDIYKHFTKETEQVVAFLRVAKHLEHVTKLHVPVIRHAQTGLTDSLDEYLHDPNFDINRRQYLAEKQSKENGKAQESKEQQHTAAPPPAAAQSVPSDGLVFQQTGYNPFTGFSQMTTGFSNQPVNGNFSVQPQFVPQQTFQAAVPLQQIPESQPLQQIPESQPVQQIHISQTQPIQQTSTFQPFQPQQTTTLQRSSTIDALPPPTEQNVHPQLTSSFTGTGFGGYSSQPPIQRQNTSSLKGNLKRQSTNPFALKRTSSSNNPFAKLEATDTGTNPFRSASVSAQPLRSQPTAGGLENLPTVPVFPETKQEFSQQQAHQQAVLQLRQAAAQHKAQMTGMNQQQTGYNPFAQNQTGYNPFGGGVYNGPNLI</sequence>
<dbReference type="PROSITE" id="PS50942">
    <property type="entry name" value="ENTH"/>
    <property type="match status" value="1"/>
</dbReference>
<dbReference type="InterPro" id="IPR011417">
    <property type="entry name" value="ANTH_dom"/>
</dbReference>
<dbReference type="GO" id="GO:0006900">
    <property type="term" value="P:vesicle budding from membrane"/>
    <property type="evidence" value="ECO:0007669"/>
    <property type="project" value="TreeGrafter"/>
</dbReference>
<feature type="region of interest" description="Disordered" evidence="6">
    <location>
        <begin position="385"/>
        <end position="525"/>
    </location>
</feature>
<comment type="similarity">
    <text evidence="4">Belongs to the AP180 family.</text>
</comment>
<dbReference type="EMBL" id="JAHLUH010000003">
    <property type="protein sequence ID" value="KAG7729361.1"/>
    <property type="molecule type" value="Genomic_DNA"/>
</dbReference>
<feature type="compositionally biased region" description="Polar residues" evidence="6">
    <location>
        <begin position="565"/>
        <end position="584"/>
    </location>
</feature>
<dbReference type="InterPro" id="IPR013809">
    <property type="entry name" value="ENTH"/>
</dbReference>
<comment type="caution">
    <text evidence="8">The sequence shown here is derived from an EMBL/GenBank/DDBJ whole genome shotgun (WGS) entry which is preliminary data.</text>
</comment>
<dbReference type="GO" id="GO:0005546">
    <property type="term" value="F:phosphatidylinositol-4,5-bisphosphate binding"/>
    <property type="evidence" value="ECO:0007669"/>
    <property type="project" value="TreeGrafter"/>
</dbReference>
<keyword evidence="10" id="KW-1185">Reference proteome</keyword>
<dbReference type="Gene3D" id="1.20.58.150">
    <property type="entry name" value="ANTH domain"/>
    <property type="match status" value="1"/>
</dbReference>
<gene>
    <name evidence="8" type="ORF">KL933_001587</name>
    <name evidence="9" type="ORF">KL946_001672</name>
</gene>
<feature type="region of interest" description="Disordered" evidence="6">
    <location>
        <begin position="561"/>
        <end position="598"/>
    </location>
</feature>
<feature type="compositionally biased region" description="Basic and acidic residues" evidence="6">
    <location>
        <begin position="295"/>
        <end position="310"/>
    </location>
</feature>
<feature type="compositionally biased region" description="Low complexity" evidence="6">
    <location>
        <begin position="394"/>
        <end position="420"/>
    </location>
</feature>
<dbReference type="CDD" id="cd16988">
    <property type="entry name" value="ANTH_N_YAP180"/>
    <property type="match status" value="1"/>
</dbReference>
<comment type="subcellular location">
    <subcellularLocation>
        <location evidence="1">Cytoplasm</location>
    </subcellularLocation>
</comment>
<dbReference type="Proteomes" id="UP000738402">
    <property type="component" value="Unassembled WGS sequence"/>
</dbReference>
<dbReference type="PANTHER" id="PTHR22951">
    <property type="entry name" value="CLATHRIN ASSEMBLY PROTEIN"/>
    <property type="match status" value="1"/>
</dbReference>
<dbReference type="GO" id="GO:0005545">
    <property type="term" value="F:1-phosphatidylinositol binding"/>
    <property type="evidence" value="ECO:0007669"/>
    <property type="project" value="InterPro"/>
</dbReference>
<evidence type="ECO:0000256" key="6">
    <source>
        <dbReference type="SAM" id="MobiDB-lite"/>
    </source>
</evidence>
<feature type="domain" description="ENTH" evidence="7">
    <location>
        <begin position="1"/>
        <end position="131"/>
    </location>
</feature>
<feature type="compositionally biased region" description="Polar residues" evidence="6">
    <location>
        <begin position="499"/>
        <end position="520"/>
    </location>
</feature>
<dbReference type="GO" id="GO:0048268">
    <property type="term" value="P:clathrin coat assembly"/>
    <property type="evidence" value="ECO:0007669"/>
    <property type="project" value="InterPro"/>
</dbReference>
<evidence type="ECO:0000256" key="2">
    <source>
        <dbReference type="ARBA" id="ARBA00022490"/>
    </source>
</evidence>